<keyword evidence="1" id="KW-0548">Nucleotidyltransferase</keyword>
<protein>
    <recommendedName>
        <fullName evidence="1">RNA-dependent RNA polymerase</fullName>
        <ecNumber evidence="1">2.7.7.48</ecNumber>
    </recommendedName>
</protein>
<dbReference type="EMBL" id="CAJNYD010003364">
    <property type="protein sequence ID" value="CAF3501543.1"/>
    <property type="molecule type" value="Genomic_DNA"/>
</dbReference>
<sequence length="1336" mass="155914">MTEPVVQCTFHNVSTDLVNIISSSMGIRSLSKQNNNQFSYSSSLLNARQIRSSLADTLGQYPQIWFSIDHSNQFNNSSSKFDKNVYMIDHIFFGSLYSIEKFLVHNTPLNNRNRWKIRIYNKQTLMIESEDEEEEEEEVCSIRLSVPIKFLHKQILVIDGEDFSEIICSYNFITVEIRTNSNSNKKYEKICGNNPIVKSLNQCTEFLICLSPKTNADLLLDYLQLNYHFQIFYTTIVIQHSIHEWSMHDMSWYQTDNTRYAISMLHSLGYAFDDKYLSNESLQSLMIALAEKDENNFYQLSLKAFYELRKCHWLNLIEIFNKNLVKTVDESNIFHVAVIHITPTRILIMPKEKTKGHRAMRHSLFQDVHDFCLVYLKPDPPNIYFNDDNNHMIGYFRELFLSGIDFGGNRYHLFGASNSQLKDHSFWFIKALSLNEIHQKRQLLGQFDDILNLGTYVARLGLWFSKTDPTDIKINYCSNENELNQRVRKGEICIMMIEDIERNNYCFTDGNGLVSKGLAKLINEKLTNSQQNKQIIPSAYQIRIAGCKGLIIIDPQSTFDQFYIKIRPSMKKFECNDWTLDICGYSRASSLNYHAFFLQKKNVLFVILVPSRLNNQFIWLLSDLGVSDEAFFRLQQRWFSRKPPHSNYSDDILKNKIPLPVNECRYIYGCALESQLQEGQCFIRYQILNENGKSCSKPKFECVRGRVIVTKNPCPYAGDMLELWAVDLPELYHLNDVIIFSVRGERPDFNKIAGSDLDGDGYFVYWGQELRLKSQVKPLDYTPDKKQYQSKPISPEDVINYCLSTLNMTSSGEIYNLHAIIIDKNYENYQQRTCQPLAIELARMFSSAVDSGKTGYIIDKKRIKSIREKYGQKYPDFLGKDEKRSYTSESIVGKLYRNALNYIHGNLKQLEAVFAQLNIVENEQEILPHINLPSENKFDTPVISSKSADKSMALHPGSPLPLTPNSVSINSDNSFILYNKIPSQFFLIDGMTSLYSSIQLHPSTKPFYSEHNDLIRLRIELELLSNEHFKTYLPSLSSLFFEQLSSFQYSINDNEVSKLIISYGYIYLLKYQEQMLSLTQSPKTLESLLNNHFLPPLFDTFFPSTILERIEITKDNAHCLQQIFYKLNHTIKQEYMESISDSLCLVLPWFKMNLIEHQREIILICLNTHSNNEIRIHFDKNGRIKSIDNLPKVLFKCFHQQTSSSYRPDMLYEFCSYSTINNENYSLIFKHEVLLDPTQPLTLPLHEYIVPIVSYSIVANIFRYNDIEIHIIRTFAPIHYKNDDFYKLRCILGYIEQLEQQHSIEMHVHMNKNEKLNREKLRYIMALATELSQMLD</sequence>
<comment type="caution">
    <text evidence="3">The sequence shown here is derived from an EMBL/GenBank/DDBJ whole genome shotgun (WGS) entry which is preliminary data.</text>
</comment>
<evidence type="ECO:0000256" key="1">
    <source>
        <dbReference type="RuleBase" id="RU363098"/>
    </source>
</evidence>
<comment type="similarity">
    <text evidence="1">Belongs to the RdRP family.</text>
</comment>
<keyword evidence="1" id="KW-0808">Transferase</keyword>
<dbReference type="InterPro" id="IPR007855">
    <property type="entry name" value="RDRP"/>
</dbReference>
<dbReference type="InterPro" id="IPR057596">
    <property type="entry name" value="RDRP_core"/>
</dbReference>
<evidence type="ECO:0000313" key="3">
    <source>
        <dbReference type="EMBL" id="CAF3501543.1"/>
    </source>
</evidence>
<dbReference type="GO" id="GO:0003723">
    <property type="term" value="F:RNA binding"/>
    <property type="evidence" value="ECO:0007669"/>
    <property type="project" value="UniProtKB-KW"/>
</dbReference>
<gene>
    <name evidence="3" type="ORF">LUA448_LOCUS25326</name>
</gene>
<feature type="domain" description="RDRP core" evidence="2">
    <location>
        <begin position="652"/>
        <end position="898"/>
    </location>
</feature>
<evidence type="ECO:0000259" key="2">
    <source>
        <dbReference type="Pfam" id="PF05183"/>
    </source>
</evidence>
<name>A0A818H4C2_9BILA</name>
<keyword evidence="1" id="KW-0694">RNA-binding</keyword>
<dbReference type="GO" id="GO:0030422">
    <property type="term" value="P:siRNA processing"/>
    <property type="evidence" value="ECO:0007669"/>
    <property type="project" value="TreeGrafter"/>
</dbReference>
<reference evidence="3" key="1">
    <citation type="submission" date="2021-02" db="EMBL/GenBank/DDBJ databases">
        <authorList>
            <person name="Nowell W R."/>
        </authorList>
    </citation>
    <scope>NUCLEOTIDE SEQUENCE</scope>
</reference>
<proteinExistence type="inferred from homology"/>
<dbReference type="PANTHER" id="PTHR23079:SF55">
    <property type="entry name" value="RNA-DIRECTED RNA POLYMERASE"/>
    <property type="match status" value="1"/>
</dbReference>
<dbReference type="GO" id="GO:0031380">
    <property type="term" value="C:nuclear RNA-directed RNA polymerase complex"/>
    <property type="evidence" value="ECO:0007669"/>
    <property type="project" value="TreeGrafter"/>
</dbReference>
<dbReference type="PANTHER" id="PTHR23079">
    <property type="entry name" value="RNA-DEPENDENT RNA POLYMERASE"/>
    <property type="match status" value="1"/>
</dbReference>
<dbReference type="GO" id="GO:0003968">
    <property type="term" value="F:RNA-directed RNA polymerase activity"/>
    <property type="evidence" value="ECO:0007669"/>
    <property type="project" value="UniProtKB-KW"/>
</dbReference>
<evidence type="ECO:0000313" key="4">
    <source>
        <dbReference type="Proteomes" id="UP000663833"/>
    </source>
</evidence>
<comment type="catalytic activity">
    <reaction evidence="1">
        <text>RNA(n) + a ribonucleoside 5'-triphosphate = RNA(n+1) + diphosphate</text>
        <dbReference type="Rhea" id="RHEA:21248"/>
        <dbReference type="Rhea" id="RHEA-COMP:14527"/>
        <dbReference type="Rhea" id="RHEA-COMP:17342"/>
        <dbReference type="ChEBI" id="CHEBI:33019"/>
        <dbReference type="ChEBI" id="CHEBI:61557"/>
        <dbReference type="ChEBI" id="CHEBI:140395"/>
        <dbReference type="EC" id="2.7.7.48"/>
    </reaction>
</comment>
<dbReference type="Proteomes" id="UP000663833">
    <property type="component" value="Unassembled WGS sequence"/>
</dbReference>
<dbReference type="EC" id="2.7.7.48" evidence="1"/>
<organism evidence="3 4">
    <name type="scientific">Rotaria socialis</name>
    <dbReference type="NCBI Taxonomy" id="392032"/>
    <lineage>
        <taxon>Eukaryota</taxon>
        <taxon>Metazoa</taxon>
        <taxon>Spiralia</taxon>
        <taxon>Gnathifera</taxon>
        <taxon>Rotifera</taxon>
        <taxon>Eurotatoria</taxon>
        <taxon>Bdelloidea</taxon>
        <taxon>Philodinida</taxon>
        <taxon>Philodinidae</taxon>
        <taxon>Rotaria</taxon>
    </lineage>
</organism>
<accession>A0A818H4C2</accession>
<dbReference type="Pfam" id="PF05183">
    <property type="entry name" value="RdRP"/>
    <property type="match status" value="2"/>
</dbReference>
<feature type="domain" description="RDRP core" evidence="2">
    <location>
        <begin position="341"/>
        <end position="637"/>
    </location>
</feature>
<keyword evidence="1" id="KW-0696">RNA-directed RNA polymerase</keyword>